<dbReference type="STRING" id="1206466.K0KLG9"/>
<dbReference type="AlphaFoldDB" id="K0KLG9"/>
<dbReference type="Gene3D" id="3.30.50.10">
    <property type="entry name" value="Erythroid Transcription Factor GATA-1, subunit A"/>
    <property type="match status" value="1"/>
</dbReference>
<keyword evidence="4" id="KW-0805">Transcription regulation</keyword>
<keyword evidence="3" id="KW-0862">Zinc</keyword>
<evidence type="ECO:0000256" key="5">
    <source>
        <dbReference type="ARBA" id="ARBA00023163"/>
    </source>
</evidence>
<dbReference type="GO" id="GO:0043565">
    <property type="term" value="F:sequence-specific DNA binding"/>
    <property type="evidence" value="ECO:0007669"/>
    <property type="project" value="InterPro"/>
</dbReference>
<dbReference type="SUPFAM" id="SSF57716">
    <property type="entry name" value="Glucocorticoid receptor-like (DNA-binding domain)"/>
    <property type="match status" value="1"/>
</dbReference>
<feature type="region of interest" description="Disordered" evidence="7">
    <location>
        <begin position="180"/>
        <end position="209"/>
    </location>
</feature>
<comment type="caution">
    <text evidence="9">The sequence shown here is derived from an EMBL/GenBank/DDBJ whole genome shotgun (WGS) entry which is preliminary data.</text>
</comment>
<dbReference type="Proteomes" id="UP000009328">
    <property type="component" value="Unassembled WGS sequence"/>
</dbReference>
<evidence type="ECO:0000256" key="6">
    <source>
        <dbReference type="PROSITE-ProRule" id="PRU00094"/>
    </source>
</evidence>
<dbReference type="HOGENOM" id="CLU_571353_0_0_1"/>
<name>K0KLG9_WICCF</name>
<evidence type="ECO:0000256" key="1">
    <source>
        <dbReference type="ARBA" id="ARBA00022723"/>
    </source>
</evidence>
<dbReference type="InterPro" id="IPR000679">
    <property type="entry name" value="Znf_GATA"/>
</dbReference>
<reference evidence="9 10" key="1">
    <citation type="journal article" date="2012" name="Eukaryot. Cell">
        <title>Draft genome sequence of Wickerhamomyces ciferrii NRRL Y-1031 F-60-10.</title>
        <authorList>
            <person name="Schneider J."/>
            <person name="Andrea H."/>
            <person name="Blom J."/>
            <person name="Jaenicke S."/>
            <person name="Ruckert C."/>
            <person name="Schorsch C."/>
            <person name="Szczepanowski R."/>
            <person name="Farwick M."/>
            <person name="Goesmann A."/>
            <person name="Puhler A."/>
            <person name="Schaffer S."/>
            <person name="Tauch A."/>
            <person name="Kohler T."/>
            <person name="Brinkrolf K."/>
        </authorList>
    </citation>
    <scope>NUCLEOTIDE SEQUENCE [LARGE SCALE GENOMIC DNA]</scope>
    <source>
        <strain evidence="10">ATCC 14091 / BCRC 22168 / CBS 111 / JCM 3599 / NBRC 0793 / NRRL Y-1031 F-60-10</strain>
    </source>
</reference>
<feature type="compositionally biased region" description="Polar residues" evidence="7">
    <location>
        <begin position="74"/>
        <end position="86"/>
    </location>
</feature>
<dbReference type="EMBL" id="CAIF01000065">
    <property type="protein sequence ID" value="CCH43057.1"/>
    <property type="molecule type" value="Genomic_DNA"/>
</dbReference>
<keyword evidence="2 6" id="KW-0863">Zinc-finger</keyword>
<organism evidence="9 10">
    <name type="scientific">Wickerhamomyces ciferrii (strain ATCC 14091 / BCRC 22168 / CBS 111 / JCM 3599 / NBRC 0793 / NRRL Y-1031 F-60-10)</name>
    <name type="common">Yeast</name>
    <name type="synonym">Pichia ciferrii</name>
    <dbReference type="NCBI Taxonomy" id="1206466"/>
    <lineage>
        <taxon>Eukaryota</taxon>
        <taxon>Fungi</taxon>
        <taxon>Dikarya</taxon>
        <taxon>Ascomycota</taxon>
        <taxon>Saccharomycotina</taxon>
        <taxon>Saccharomycetes</taxon>
        <taxon>Phaffomycetales</taxon>
        <taxon>Wickerhamomycetaceae</taxon>
        <taxon>Wickerhamomyces</taxon>
    </lineage>
</organism>
<dbReference type="PANTHER" id="PTHR47172:SF24">
    <property type="entry name" value="GATA ZINC FINGER DOMAIN-CONTAINING PROTEIN 14-RELATED"/>
    <property type="match status" value="1"/>
</dbReference>
<evidence type="ECO:0000259" key="8">
    <source>
        <dbReference type="PROSITE" id="PS50114"/>
    </source>
</evidence>
<evidence type="ECO:0000256" key="4">
    <source>
        <dbReference type="ARBA" id="ARBA00023015"/>
    </source>
</evidence>
<feature type="compositionally biased region" description="Low complexity" evidence="7">
    <location>
        <begin position="449"/>
        <end position="461"/>
    </location>
</feature>
<dbReference type="GO" id="GO:0008270">
    <property type="term" value="F:zinc ion binding"/>
    <property type="evidence" value="ECO:0007669"/>
    <property type="project" value="UniProtKB-KW"/>
</dbReference>
<feature type="compositionally biased region" description="Low complexity" evidence="7">
    <location>
        <begin position="193"/>
        <end position="209"/>
    </location>
</feature>
<dbReference type="CDD" id="cd00202">
    <property type="entry name" value="ZnF_GATA"/>
    <property type="match status" value="1"/>
</dbReference>
<feature type="compositionally biased region" description="Polar residues" evidence="7">
    <location>
        <begin position="104"/>
        <end position="118"/>
    </location>
</feature>
<proteinExistence type="predicted"/>
<dbReference type="eggNOG" id="KOG1601">
    <property type="taxonomic scope" value="Eukaryota"/>
</dbReference>
<dbReference type="SMART" id="SM00401">
    <property type="entry name" value="ZnF_GATA"/>
    <property type="match status" value="1"/>
</dbReference>
<dbReference type="InterPro" id="IPR013088">
    <property type="entry name" value="Znf_NHR/GATA"/>
</dbReference>
<feature type="compositionally biased region" description="Low complexity" evidence="7">
    <location>
        <begin position="92"/>
        <end position="103"/>
    </location>
</feature>
<gene>
    <name evidence="9" type="ORF">BN7_2604</name>
</gene>
<feature type="region of interest" description="Disordered" evidence="7">
    <location>
        <begin position="35"/>
        <end position="121"/>
    </location>
</feature>
<dbReference type="PANTHER" id="PTHR47172">
    <property type="entry name" value="OS01G0976800 PROTEIN"/>
    <property type="match status" value="1"/>
</dbReference>
<evidence type="ECO:0000313" key="10">
    <source>
        <dbReference type="Proteomes" id="UP000009328"/>
    </source>
</evidence>
<feature type="compositionally biased region" description="Polar residues" evidence="7">
    <location>
        <begin position="46"/>
        <end position="59"/>
    </location>
</feature>
<protein>
    <recommendedName>
        <fullName evidence="8">GATA-type domain-containing protein</fullName>
    </recommendedName>
</protein>
<feature type="region of interest" description="Disordered" evidence="7">
    <location>
        <begin position="368"/>
        <end position="478"/>
    </location>
</feature>
<keyword evidence="5" id="KW-0804">Transcription</keyword>
<dbReference type="GO" id="GO:0006355">
    <property type="term" value="P:regulation of DNA-templated transcription"/>
    <property type="evidence" value="ECO:0007669"/>
    <property type="project" value="InterPro"/>
</dbReference>
<dbReference type="InParanoid" id="K0KLG9"/>
<keyword evidence="1" id="KW-0479">Metal-binding</keyword>
<sequence>MIKLAAITSHNSDLASYASSYSMAEKNLSNQKTQLLAGASPSPSPHHQNSNDRASTNNSDTEDQTKPKKIRLPSISSIASSLQHPISHNEAPRPQLQTTPQQTSNVQQSPPSFTYNQRAHSDPELNKLRLAADIFTKEQQNQEQKKSNVSSPIVQHQQPTLYQIPPQPIPQYQQVPAYPQQFHQLPPPPQGPQPTGFPQHHQFPPQQQPITPSYYIAATHSVEPYPHYTTTPQHHLQHQIKPKRNYTRRLSKIQQENKLKPQLFCQRCGITETPEWRKGPNGARTLCNACGLFHAKILKRDGPEAAANAINSNKIIKKNHFKRRSSVNDTQLLHTYQHHQQAIPNQIPTHQPHPASIPFGHPQQVQLLPPPNQIFHQQPGPAPISQQLPPHPHQHQQLTPNQPPQRVISLPPGAQPIMNPQGIATGFISHPSSGAPTPVQQIPHHHPQQHLQPTSQQQQQQNGVILSPISPPVHEQNR</sequence>
<evidence type="ECO:0000313" key="9">
    <source>
        <dbReference type="EMBL" id="CCH43057.1"/>
    </source>
</evidence>
<dbReference type="Pfam" id="PF00320">
    <property type="entry name" value="GATA"/>
    <property type="match status" value="1"/>
</dbReference>
<evidence type="ECO:0000256" key="2">
    <source>
        <dbReference type="ARBA" id="ARBA00022771"/>
    </source>
</evidence>
<feature type="domain" description="GATA-type" evidence="8">
    <location>
        <begin position="259"/>
        <end position="294"/>
    </location>
</feature>
<dbReference type="PROSITE" id="PS50114">
    <property type="entry name" value="GATA_ZN_FINGER_2"/>
    <property type="match status" value="1"/>
</dbReference>
<evidence type="ECO:0000256" key="3">
    <source>
        <dbReference type="ARBA" id="ARBA00022833"/>
    </source>
</evidence>
<keyword evidence="10" id="KW-1185">Reference proteome</keyword>
<evidence type="ECO:0000256" key="7">
    <source>
        <dbReference type="SAM" id="MobiDB-lite"/>
    </source>
</evidence>
<accession>K0KLG9</accession>